<sequence length="144" mass="16087">MADTKTYNLSWMKLALTGSLIVCALVVGASWFYLQHTENTYQAFSDAQAVEVRSTAARLDEIESHYQSAKMSLLAQIGANSVQIDRDLLADVKDSLETIEKATDSLRSAIIAQPQDPNLYHLLNSVYQQELMVLYQLSRLNSLS</sequence>
<dbReference type="RefSeq" id="WP_142887889.1">
    <property type="nucleotide sequence ID" value="NZ_VIKR01000001.1"/>
</dbReference>
<evidence type="ECO:0000313" key="2">
    <source>
        <dbReference type="Proteomes" id="UP000317839"/>
    </source>
</evidence>
<reference evidence="1 2" key="1">
    <citation type="submission" date="2019-06" db="EMBL/GenBank/DDBJ databases">
        <title>Draft genome of Aliikangiella marina GYP-15.</title>
        <authorList>
            <person name="Wang G."/>
        </authorList>
    </citation>
    <scope>NUCLEOTIDE SEQUENCE [LARGE SCALE GENOMIC DNA]</scope>
    <source>
        <strain evidence="1 2">GYP-15</strain>
    </source>
</reference>
<dbReference type="EMBL" id="VIKR01000001">
    <property type="protein sequence ID" value="TQV76529.1"/>
    <property type="molecule type" value="Genomic_DNA"/>
</dbReference>
<evidence type="ECO:0000313" key="1">
    <source>
        <dbReference type="EMBL" id="TQV76529.1"/>
    </source>
</evidence>
<name>A0A545TH24_9GAMM</name>
<organism evidence="1 2">
    <name type="scientific">Aliikangiella marina</name>
    <dbReference type="NCBI Taxonomy" id="1712262"/>
    <lineage>
        <taxon>Bacteria</taxon>
        <taxon>Pseudomonadati</taxon>
        <taxon>Pseudomonadota</taxon>
        <taxon>Gammaproteobacteria</taxon>
        <taxon>Oceanospirillales</taxon>
        <taxon>Pleioneaceae</taxon>
        <taxon>Aliikangiella</taxon>
    </lineage>
</organism>
<keyword evidence="2" id="KW-1185">Reference proteome</keyword>
<dbReference type="AlphaFoldDB" id="A0A545TH24"/>
<comment type="caution">
    <text evidence="1">The sequence shown here is derived from an EMBL/GenBank/DDBJ whole genome shotgun (WGS) entry which is preliminary data.</text>
</comment>
<protein>
    <submittedName>
        <fullName evidence="1">Uncharacterized protein</fullName>
    </submittedName>
</protein>
<proteinExistence type="predicted"/>
<accession>A0A545TH24</accession>
<dbReference type="Proteomes" id="UP000317839">
    <property type="component" value="Unassembled WGS sequence"/>
</dbReference>
<gene>
    <name evidence="1" type="ORF">FLL45_00775</name>
</gene>